<reference evidence="1" key="1">
    <citation type="journal article" date="2010" name="Science">
        <title>Plasticity of animal genome architecture unmasked by rapid evolution of a pelagic tunicate.</title>
        <authorList>
            <person name="Denoeud F."/>
            <person name="Henriet S."/>
            <person name="Mungpakdee S."/>
            <person name="Aury J.M."/>
            <person name="Da Silva C."/>
            <person name="Brinkmann H."/>
            <person name="Mikhaleva J."/>
            <person name="Olsen L.C."/>
            <person name="Jubin C."/>
            <person name="Canestro C."/>
            <person name="Bouquet J.M."/>
            <person name="Danks G."/>
            <person name="Poulain J."/>
            <person name="Campsteijn C."/>
            <person name="Adamski M."/>
            <person name="Cross I."/>
            <person name="Yadetie F."/>
            <person name="Muffato M."/>
            <person name="Louis A."/>
            <person name="Butcher S."/>
            <person name="Tsagkogeorga G."/>
            <person name="Konrad A."/>
            <person name="Singh S."/>
            <person name="Jensen M.F."/>
            <person name="Cong E.H."/>
            <person name="Eikeseth-Otteraa H."/>
            <person name="Noel B."/>
            <person name="Anthouard V."/>
            <person name="Porcel B.M."/>
            <person name="Kachouri-Lafond R."/>
            <person name="Nishino A."/>
            <person name="Ugolini M."/>
            <person name="Chourrout P."/>
            <person name="Nishida H."/>
            <person name="Aasland R."/>
            <person name="Huzurbazar S."/>
            <person name="Westhof E."/>
            <person name="Delsuc F."/>
            <person name="Lehrach H."/>
            <person name="Reinhardt R."/>
            <person name="Weissenbach J."/>
            <person name="Roy S.W."/>
            <person name="Artiguenave F."/>
            <person name="Postlethwait J.H."/>
            <person name="Manak J.R."/>
            <person name="Thompson E.M."/>
            <person name="Jaillon O."/>
            <person name="Du Pasquier L."/>
            <person name="Boudinot P."/>
            <person name="Liberles D.A."/>
            <person name="Volff J.N."/>
            <person name="Philippe H."/>
            <person name="Lenhard B."/>
            <person name="Roest Crollius H."/>
            <person name="Wincker P."/>
            <person name="Chourrout D."/>
        </authorList>
    </citation>
    <scope>NUCLEOTIDE SEQUENCE [LARGE SCALE GENOMIC DNA]</scope>
</reference>
<sequence>PRLNFDVFRTALVVYKHPILRLIPVFKWWEIFFCLFVLQKTIIFDRRIYCDSVFFLVFLKNRILHYQSVSCLSIVCEDAISANFVSIPFFAVFLVVFLRSPNVLQIQSCWLNDPINSDKVTISDTRIIDTDNRAAAILDITDEYANDHRGFLPGIDELNNEAISSYAHKVFKRTTKMETDRALAEWCEGTNIAAIFAKIPKRDVNPNSWEVLLEGLKAKNMSLDNLQMKPLKYKLNTKSAKELGSQAEEKLAEIIKIKKQQAPIEKIENAMLYRQILNICDQVNGETYSFYALLEATGFKPNKDRDQERAMDYIRECSSRK</sequence>
<name>E4Z6Q3_OIKDI</name>
<proteinExistence type="predicted"/>
<dbReference type="Proteomes" id="UP000011014">
    <property type="component" value="Unassembled WGS sequence"/>
</dbReference>
<organism evidence="1">
    <name type="scientific">Oikopleura dioica</name>
    <name type="common">Tunicate</name>
    <dbReference type="NCBI Taxonomy" id="34765"/>
    <lineage>
        <taxon>Eukaryota</taxon>
        <taxon>Metazoa</taxon>
        <taxon>Chordata</taxon>
        <taxon>Tunicata</taxon>
        <taxon>Appendicularia</taxon>
        <taxon>Copelata</taxon>
        <taxon>Oikopleuridae</taxon>
        <taxon>Oikopleura</taxon>
    </lineage>
</organism>
<feature type="non-terminal residue" evidence="1">
    <location>
        <position position="1"/>
    </location>
</feature>
<dbReference type="AlphaFoldDB" id="E4Z6Q3"/>
<protein>
    <submittedName>
        <fullName evidence="1">Uncharacterized protein</fullName>
    </submittedName>
</protein>
<dbReference type="EMBL" id="FN658167">
    <property type="protein sequence ID" value="CBY43381.1"/>
    <property type="molecule type" value="Genomic_DNA"/>
</dbReference>
<evidence type="ECO:0000313" key="1">
    <source>
        <dbReference type="EMBL" id="CBY43381.1"/>
    </source>
</evidence>
<gene>
    <name evidence="1" type="ORF">GSOID_T00027974001</name>
</gene>
<accession>E4Z6Q3</accession>